<dbReference type="EMBL" id="JARBHB010000002">
    <property type="protein sequence ID" value="KAJ8893509.1"/>
    <property type="molecule type" value="Genomic_DNA"/>
</dbReference>
<sequence>MRHIVGEQELVFPGLIRPEYPQADGNLKTERIRHFGDCYLFPSSGSDTQESENTRATEEETGRTRHSQVGIVPDDAAGRWVFSGIYRFPRPLILALHRIQLTSPSSALKTTMLKAARISSLTHFHSTRKSMNYDNALRERYSGRSQRNTWSEVFCRRAIRTRRTLKMGMPPRISLRQHEQGRRKRAIPKKTLRPTPSSGTIPTCENPGVTRPGIKPGSPWWEASSLTAQPPPPQGRVRMHAAQSHISVF</sequence>
<name>A0ABQ9IA19_9NEOP</name>
<dbReference type="Proteomes" id="UP001159363">
    <property type="component" value="Chromosome 2"/>
</dbReference>
<accession>A0ABQ9IA19</accession>
<gene>
    <name evidence="2" type="ORF">PR048_006107</name>
</gene>
<proteinExistence type="predicted"/>
<evidence type="ECO:0000313" key="2">
    <source>
        <dbReference type="EMBL" id="KAJ8893509.1"/>
    </source>
</evidence>
<reference evidence="2 3" key="1">
    <citation type="submission" date="2023-02" db="EMBL/GenBank/DDBJ databases">
        <title>LHISI_Scaffold_Assembly.</title>
        <authorList>
            <person name="Stuart O.P."/>
            <person name="Cleave R."/>
            <person name="Magrath M.J.L."/>
            <person name="Mikheyev A.S."/>
        </authorList>
    </citation>
    <scope>NUCLEOTIDE SEQUENCE [LARGE SCALE GENOMIC DNA]</scope>
    <source>
        <strain evidence="2">Daus_M_001</strain>
        <tissue evidence="2">Leg muscle</tissue>
    </source>
</reference>
<organism evidence="2 3">
    <name type="scientific">Dryococelus australis</name>
    <dbReference type="NCBI Taxonomy" id="614101"/>
    <lineage>
        <taxon>Eukaryota</taxon>
        <taxon>Metazoa</taxon>
        <taxon>Ecdysozoa</taxon>
        <taxon>Arthropoda</taxon>
        <taxon>Hexapoda</taxon>
        <taxon>Insecta</taxon>
        <taxon>Pterygota</taxon>
        <taxon>Neoptera</taxon>
        <taxon>Polyneoptera</taxon>
        <taxon>Phasmatodea</taxon>
        <taxon>Verophasmatodea</taxon>
        <taxon>Anareolatae</taxon>
        <taxon>Phasmatidae</taxon>
        <taxon>Eurycanthinae</taxon>
        <taxon>Dryococelus</taxon>
    </lineage>
</organism>
<feature type="region of interest" description="Disordered" evidence="1">
    <location>
        <begin position="176"/>
        <end position="237"/>
    </location>
</feature>
<feature type="region of interest" description="Disordered" evidence="1">
    <location>
        <begin position="43"/>
        <end position="67"/>
    </location>
</feature>
<keyword evidence="3" id="KW-1185">Reference proteome</keyword>
<protein>
    <submittedName>
        <fullName evidence="2">Uncharacterized protein</fullName>
    </submittedName>
</protein>
<evidence type="ECO:0000313" key="3">
    <source>
        <dbReference type="Proteomes" id="UP001159363"/>
    </source>
</evidence>
<feature type="compositionally biased region" description="Polar residues" evidence="1">
    <location>
        <begin position="194"/>
        <end position="203"/>
    </location>
</feature>
<comment type="caution">
    <text evidence="2">The sequence shown here is derived from an EMBL/GenBank/DDBJ whole genome shotgun (WGS) entry which is preliminary data.</text>
</comment>
<evidence type="ECO:0000256" key="1">
    <source>
        <dbReference type="SAM" id="MobiDB-lite"/>
    </source>
</evidence>
<feature type="compositionally biased region" description="Basic residues" evidence="1">
    <location>
        <begin position="181"/>
        <end position="192"/>
    </location>
</feature>
<feature type="compositionally biased region" description="Basic and acidic residues" evidence="1">
    <location>
        <begin position="52"/>
        <end position="63"/>
    </location>
</feature>